<dbReference type="InterPro" id="IPR001608">
    <property type="entry name" value="Ala_racemase_N"/>
</dbReference>
<dbReference type="Proteomes" id="UP001152795">
    <property type="component" value="Unassembled WGS sequence"/>
</dbReference>
<evidence type="ECO:0000256" key="4">
    <source>
        <dbReference type="RuleBase" id="RU004514"/>
    </source>
</evidence>
<evidence type="ECO:0000313" key="6">
    <source>
        <dbReference type="EMBL" id="CAB3979978.1"/>
    </source>
</evidence>
<dbReference type="PANTHER" id="PTHR10146:SF14">
    <property type="entry name" value="PYRIDOXAL PHOSPHATE HOMEOSTASIS PROTEIN"/>
    <property type="match status" value="1"/>
</dbReference>
<dbReference type="PIRSF" id="PIRSF004848">
    <property type="entry name" value="YBL036c_PLPDEIII"/>
    <property type="match status" value="1"/>
</dbReference>
<evidence type="ECO:0000256" key="1">
    <source>
        <dbReference type="ARBA" id="ARBA00022898"/>
    </source>
</evidence>
<dbReference type="FunFam" id="3.20.20.10:FF:000007">
    <property type="entry name" value="Pyridoxal phosphate homeostasis protein"/>
    <property type="match status" value="1"/>
</dbReference>
<dbReference type="AlphaFoldDB" id="A0A6S7FKS5"/>
<evidence type="ECO:0000256" key="3">
    <source>
        <dbReference type="PIRSR" id="PIRSR004848-1"/>
    </source>
</evidence>
<reference evidence="6" key="1">
    <citation type="submission" date="2020-04" db="EMBL/GenBank/DDBJ databases">
        <authorList>
            <person name="Alioto T."/>
            <person name="Alioto T."/>
            <person name="Gomez Garrido J."/>
        </authorList>
    </citation>
    <scope>NUCLEOTIDE SEQUENCE</scope>
    <source>
        <strain evidence="6">A484AB</strain>
    </source>
</reference>
<proteinExistence type="inferred from homology"/>
<comment type="caution">
    <text evidence="6">The sequence shown here is derived from an EMBL/GenBank/DDBJ whole genome shotgun (WGS) entry which is preliminary data.</text>
</comment>
<gene>
    <name evidence="6" type="ORF">PACLA_8A050125</name>
</gene>
<protein>
    <recommendedName>
        <fullName evidence="2">Pyridoxal phosphate homeostasis protein</fullName>
        <shortName evidence="2">PLP homeostasis protein</shortName>
    </recommendedName>
</protein>
<keyword evidence="7" id="KW-1185">Reference proteome</keyword>
<feature type="domain" description="Alanine racemase N-terminal" evidence="5">
    <location>
        <begin position="33"/>
        <end position="245"/>
    </location>
</feature>
<feature type="modified residue" description="N6-(pyridoxal phosphate)lysine" evidence="2 3">
    <location>
        <position position="40"/>
    </location>
</feature>
<dbReference type="InterPro" id="IPR011078">
    <property type="entry name" value="PyrdxlP_homeostasis"/>
</dbReference>
<dbReference type="PROSITE" id="PS01211">
    <property type="entry name" value="UPF0001"/>
    <property type="match status" value="1"/>
</dbReference>
<dbReference type="EMBL" id="CACRXK020000246">
    <property type="protein sequence ID" value="CAB3979978.1"/>
    <property type="molecule type" value="Genomic_DNA"/>
</dbReference>
<dbReference type="Gene3D" id="3.20.20.10">
    <property type="entry name" value="Alanine racemase"/>
    <property type="match status" value="1"/>
</dbReference>
<evidence type="ECO:0000256" key="2">
    <source>
        <dbReference type="HAMAP-Rule" id="MF_03225"/>
    </source>
</evidence>
<dbReference type="PANTHER" id="PTHR10146">
    <property type="entry name" value="PROLINE SYNTHETASE CO-TRANSCRIBED BACTERIAL HOMOLOG PROTEIN"/>
    <property type="match status" value="1"/>
</dbReference>
<dbReference type="HAMAP" id="MF_02087">
    <property type="entry name" value="PLP_homeostasis"/>
    <property type="match status" value="1"/>
</dbReference>
<dbReference type="CDD" id="cd06822">
    <property type="entry name" value="PLPDE_III_YBL036c_euk"/>
    <property type="match status" value="1"/>
</dbReference>
<comment type="cofactor">
    <cofactor evidence="3">
        <name>pyridoxal 5'-phosphate</name>
        <dbReference type="ChEBI" id="CHEBI:597326"/>
    </cofactor>
</comment>
<dbReference type="OrthoDB" id="10264196at2759"/>
<sequence length="254" mass="28129">MVDSPLGSALKVILGRIENAVLRQPPELGSRVPQLIAVSKMQPAEAVIEAHKCGQRHFGENYVQEIVEKGSHHEVLELEDIKWHFIGHLQRNKCNNLTAVPNLYMVQTIDTAKLALALSNSWEKQNKTCRLKVMVQVNTSGEENKSGCPPESCVELVKHIMDKCPSLQFSGIMTIGALARSVQQDQEQSNEDFELLLACRRSICEKLSLAIEDVQLSMGMSADFEHAIEMGSTHVRIGSSIFGARNKPAKDGEN</sequence>
<evidence type="ECO:0000259" key="5">
    <source>
        <dbReference type="Pfam" id="PF01168"/>
    </source>
</evidence>
<comment type="similarity">
    <text evidence="2 4">Belongs to the pyridoxal phosphate-binding protein YggS/PROSC family.</text>
</comment>
<comment type="function">
    <text evidence="2">Pyridoxal 5'-phosphate (PLP)-binding protein, which may be involved in intracellular homeostatic regulation of pyridoxal 5'-phosphate (PLP), the active form of vitamin B6.</text>
</comment>
<dbReference type="Pfam" id="PF01168">
    <property type="entry name" value="Ala_racemase_N"/>
    <property type="match status" value="1"/>
</dbReference>
<accession>A0A6S7FKS5</accession>
<evidence type="ECO:0000313" key="7">
    <source>
        <dbReference type="Proteomes" id="UP001152795"/>
    </source>
</evidence>
<dbReference type="GO" id="GO:0030170">
    <property type="term" value="F:pyridoxal phosphate binding"/>
    <property type="evidence" value="ECO:0007669"/>
    <property type="project" value="UniProtKB-UniRule"/>
</dbReference>
<name>A0A6S7FKS5_PARCT</name>
<organism evidence="6 7">
    <name type="scientific">Paramuricea clavata</name>
    <name type="common">Red gorgonian</name>
    <name type="synonym">Violescent sea-whip</name>
    <dbReference type="NCBI Taxonomy" id="317549"/>
    <lineage>
        <taxon>Eukaryota</taxon>
        <taxon>Metazoa</taxon>
        <taxon>Cnidaria</taxon>
        <taxon>Anthozoa</taxon>
        <taxon>Octocorallia</taxon>
        <taxon>Malacalcyonacea</taxon>
        <taxon>Plexauridae</taxon>
        <taxon>Paramuricea</taxon>
    </lineage>
</organism>
<dbReference type="NCBIfam" id="TIGR00044">
    <property type="entry name" value="YggS family pyridoxal phosphate-dependent enzyme"/>
    <property type="match status" value="1"/>
</dbReference>
<keyword evidence="1 2" id="KW-0663">Pyridoxal phosphate</keyword>
<dbReference type="SUPFAM" id="SSF51419">
    <property type="entry name" value="PLP-binding barrel"/>
    <property type="match status" value="1"/>
</dbReference>
<dbReference type="InterPro" id="IPR029066">
    <property type="entry name" value="PLP-binding_barrel"/>
</dbReference>